<evidence type="ECO:0000313" key="3">
    <source>
        <dbReference type="Proteomes" id="UP000555564"/>
    </source>
</evidence>
<dbReference type="AlphaFoldDB" id="A0A7X0IC67"/>
<protein>
    <submittedName>
        <fullName evidence="2">Uncharacterized protein</fullName>
    </submittedName>
</protein>
<proteinExistence type="predicted"/>
<evidence type="ECO:0000256" key="1">
    <source>
        <dbReference type="SAM" id="MobiDB-lite"/>
    </source>
</evidence>
<organism evidence="2 3">
    <name type="scientific">Sphaerisporangium rubeum</name>
    <dbReference type="NCBI Taxonomy" id="321317"/>
    <lineage>
        <taxon>Bacteria</taxon>
        <taxon>Bacillati</taxon>
        <taxon>Actinomycetota</taxon>
        <taxon>Actinomycetes</taxon>
        <taxon>Streptosporangiales</taxon>
        <taxon>Streptosporangiaceae</taxon>
        <taxon>Sphaerisporangium</taxon>
    </lineage>
</organism>
<name>A0A7X0IC67_9ACTN</name>
<comment type="caution">
    <text evidence="2">The sequence shown here is derived from an EMBL/GenBank/DDBJ whole genome shotgun (WGS) entry which is preliminary data.</text>
</comment>
<keyword evidence="3" id="KW-1185">Reference proteome</keyword>
<sequence length="46" mass="4944">MTDRSDRHLESWSEAGGTVPSAPPAVRPGFAGLLRKVIDVGWGRPL</sequence>
<dbReference type="EMBL" id="JACHIU010000001">
    <property type="protein sequence ID" value="MBB6472522.1"/>
    <property type="molecule type" value="Genomic_DNA"/>
</dbReference>
<feature type="region of interest" description="Disordered" evidence="1">
    <location>
        <begin position="1"/>
        <end position="26"/>
    </location>
</feature>
<feature type="compositionally biased region" description="Basic and acidic residues" evidence="1">
    <location>
        <begin position="1"/>
        <end position="11"/>
    </location>
</feature>
<reference evidence="2 3" key="1">
    <citation type="submission" date="2020-08" db="EMBL/GenBank/DDBJ databases">
        <title>Sequencing the genomes of 1000 actinobacteria strains.</title>
        <authorList>
            <person name="Klenk H.-P."/>
        </authorList>
    </citation>
    <scope>NUCLEOTIDE SEQUENCE [LARGE SCALE GENOMIC DNA]</scope>
    <source>
        <strain evidence="2 3">DSM 44936</strain>
    </source>
</reference>
<evidence type="ECO:0000313" key="2">
    <source>
        <dbReference type="EMBL" id="MBB6472522.1"/>
    </source>
</evidence>
<dbReference type="RefSeq" id="WP_344056631.1">
    <property type="nucleotide sequence ID" value="NZ_BAAALO010000037.1"/>
</dbReference>
<gene>
    <name evidence="2" type="ORF">BJ992_001953</name>
</gene>
<dbReference type="Proteomes" id="UP000555564">
    <property type="component" value="Unassembled WGS sequence"/>
</dbReference>
<accession>A0A7X0IC67</accession>